<feature type="domain" description="DUF2268" evidence="1">
    <location>
        <begin position="68"/>
        <end position="260"/>
    </location>
</feature>
<comment type="caution">
    <text evidence="2">The sequence shown here is derived from an EMBL/GenBank/DDBJ whole genome shotgun (WGS) entry which is preliminary data.</text>
</comment>
<name>A0A081L9G2_9BACI</name>
<dbReference type="eggNOG" id="COG5504">
    <property type="taxonomic scope" value="Bacteria"/>
</dbReference>
<organism evidence="2 3">
    <name type="scientific">Bacillus zhangzhouensis</name>
    <dbReference type="NCBI Taxonomy" id="1178540"/>
    <lineage>
        <taxon>Bacteria</taxon>
        <taxon>Bacillati</taxon>
        <taxon>Bacillota</taxon>
        <taxon>Bacilli</taxon>
        <taxon>Bacillales</taxon>
        <taxon>Bacillaceae</taxon>
        <taxon>Bacillus</taxon>
    </lineage>
</organism>
<dbReference type="Proteomes" id="UP000028091">
    <property type="component" value="Unassembled WGS sequence"/>
</dbReference>
<sequence length="267" mass="31661">MGLINTQYLIHQSSSFQELAVRFVPYFKGAAEKEWSSILSHLQHHGMVRSWNPCQEMIDKLKEKGYFKLVMKEYQKLQKQWGGPDIPVFILPVNESSKEIREQFYYQSGMAFDDKVFLFLSPNTPKERIGTLLTHEYHHVCRLHFLTKEEKDFTFLDTIMMEGLAEYAVYHRYGESYTAKWTRLYDEAQLQRMYKKWVSSHLHKKVQDDERLIQNLLYGKGNYPKMLGYATGFYIVKKYFSEHRISEESMIAEPAETFLKAIESQSE</sequence>
<evidence type="ECO:0000259" key="1">
    <source>
        <dbReference type="Pfam" id="PF10026"/>
    </source>
</evidence>
<evidence type="ECO:0000313" key="3">
    <source>
        <dbReference type="Proteomes" id="UP000028091"/>
    </source>
</evidence>
<gene>
    <name evidence="2" type="ORF">BA70_05210</name>
</gene>
<dbReference type="EMBL" id="JOTP01000015">
    <property type="protein sequence ID" value="KEP25888.1"/>
    <property type="molecule type" value="Genomic_DNA"/>
</dbReference>
<proteinExistence type="predicted"/>
<reference evidence="2 3" key="1">
    <citation type="submission" date="2012-09" db="EMBL/GenBank/DDBJ databases">
        <title>Genome Sequence of Bacillus sp. DW5-4.</title>
        <authorList>
            <person name="Lai Q."/>
            <person name="Liu Y."/>
            <person name="Shao Z."/>
        </authorList>
    </citation>
    <scope>NUCLEOTIDE SEQUENCE [LARGE SCALE GENOMIC DNA]</scope>
    <source>
        <strain evidence="2 3">DW5-4</strain>
    </source>
</reference>
<dbReference type="InterPro" id="IPR018728">
    <property type="entry name" value="DUF2268"/>
</dbReference>
<evidence type="ECO:0000313" key="2">
    <source>
        <dbReference type="EMBL" id="KEP25888.1"/>
    </source>
</evidence>
<protein>
    <recommendedName>
        <fullName evidence="1">DUF2268 domain-containing protein</fullName>
    </recommendedName>
</protein>
<dbReference type="Pfam" id="PF10026">
    <property type="entry name" value="DUF2268"/>
    <property type="match status" value="1"/>
</dbReference>
<dbReference type="OrthoDB" id="2449457at2"/>
<dbReference type="AlphaFoldDB" id="A0A081L9G2"/>
<keyword evidence="3" id="KW-1185">Reference proteome</keyword>
<accession>A0A081L9G2</accession>
<dbReference type="RefSeq" id="WP_034322926.1">
    <property type="nucleotide sequence ID" value="NZ_JBCMYH010000021.1"/>
</dbReference>